<dbReference type="Proteomes" id="UP000198990">
    <property type="component" value="Unassembled WGS sequence"/>
</dbReference>
<accession>A0A1H7SM32</accession>
<dbReference type="AlphaFoldDB" id="A0A1H7SM32"/>
<dbReference type="RefSeq" id="WP_091624576.1">
    <property type="nucleotide sequence ID" value="NZ_FNZN01000005.1"/>
</dbReference>
<organism evidence="2 3">
    <name type="scientific">Maribacter orientalis</name>
    <dbReference type="NCBI Taxonomy" id="228957"/>
    <lineage>
        <taxon>Bacteria</taxon>
        <taxon>Pseudomonadati</taxon>
        <taxon>Bacteroidota</taxon>
        <taxon>Flavobacteriia</taxon>
        <taxon>Flavobacteriales</taxon>
        <taxon>Flavobacteriaceae</taxon>
        <taxon>Maribacter</taxon>
    </lineage>
</organism>
<evidence type="ECO:0000313" key="2">
    <source>
        <dbReference type="EMBL" id="SEL72794.1"/>
    </source>
</evidence>
<name>A0A1H7SM32_9FLAO</name>
<keyword evidence="3" id="KW-1185">Reference proteome</keyword>
<dbReference type="OrthoDB" id="9877716at2"/>
<sequence>MSKDRFRIGFFEKVLVGLVLGLGGLLILLEVIASVSYYGWWLYLITTIMVMYHLWDKLFHKKNKD</sequence>
<reference evidence="3" key="1">
    <citation type="submission" date="2016-10" db="EMBL/GenBank/DDBJ databases">
        <authorList>
            <person name="Varghese N."/>
            <person name="Submissions S."/>
        </authorList>
    </citation>
    <scope>NUCLEOTIDE SEQUENCE [LARGE SCALE GENOMIC DNA]</scope>
    <source>
        <strain evidence="3">DSM 16471</strain>
    </source>
</reference>
<feature type="transmembrane region" description="Helical" evidence="1">
    <location>
        <begin position="12"/>
        <end position="32"/>
    </location>
</feature>
<proteinExistence type="predicted"/>
<feature type="transmembrane region" description="Helical" evidence="1">
    <location>
        <begin position="38"/>
        <end position="55"/>
    </location>
</feature>
<protein>
    <submittedName>
        <fullName evidence="2">Uncharacterized protein</fullName>
    </submittedName>
</protein>
<keyword evidence="1" id="KW-0472">Membrane</keyword>
<evidence type="ECO:0000256" key="1">
    <source>
        <dbReference type="SAM" id="Phobius"/>
    </source>
</evidence>
<evidence type="ECO:0000313" key="3">
    <source>
        <dbReference type="Proteomes" id="UP000198990"/>
    </source>
</evidence>
<gene>
    <name evidence="2" type="ORF">SAMN04488008_10532</name>
</gene>
<dbReference type="EMBL" id="FNZN01000005">
    <property type="protein sequence ID" value="SEL72794.1"/>
    <property type="molecule type" value="Genomic_DNA"/>
</dbReference>
<keyword evidence="1" id="KW-1133">Transmembrane helix</keyword>
<keyword evidence="1" id="KW-0812">Transmembrane</keyword>